<evidence type="ECO:0000313" key="2">
    <source>
        <dbReference type="Proteomes" id="UP000186817"/>
    </source>
</evidence>
<organism evidence="1 2">
    <name type="scientific">Symbiodinium microadriaticum</name>
    <name type="common">Dinoflagellate</name>
    <name type="synonym">Zooxanthella microadriatica</name>
    <dbReference type="NCBI Taxonomy" id="2951"/>
    <lineage>
        <taxon>Eukaryota</taxon>
        <taxon>Sar</taxon>
        <taxon>Alveolata</taxon>
        <taxon>Dinophyceae</taxon>
        <taxon>Suessiales</taxon>
        <taxon>Symbiodiniaceae</taxon>
        <taxon>Symbiodinium</taxon>
    </lineage>
</organism>
<protein>
    <submittedName>
        <fullName evidence="1">Uncharacterized protein</fullName>
    </submittedName>
</protein>
<evidence type="ECO:0000313" key="1">
    <source>
        <dbReference type="EMBL" id="OLP74795.1"/>
    </source>
</evidence>
<dbReference type="EMBL" id="LSRX01003195">
    <property type="protein sequence ID" value="OLP74795.1"/>
    <property type="molecule type" value="Genomic_DNA"/>
</dbReference>
<dbReference type="Proteomes" id="UP000186817">
    <property type="component" value="Unassembled WGS sequence"/>
</dbReference>
<name>A0A1Q9BVV7_SYMMI</name>
<keyword evidence="2" id="KW-1185">Reference proteome</keyword>
<sequence>MSQGHGRYWDQLRGGTAVRSKAWIKADDDVAGASRYPANDIWLRSVQPGDDSLNLCGREGSPAERCEQPNTPTKGSKFGWFQTVLCLKKGTCAGGGNEVATIAFPPGPVAMGSGSVIPDMRRLRRFHLSRCRLISHDLTLAVEMRQEVPESQEWCCEGRSHPCNTQSEVQLMVHFAGKCRSAAKSLLALAPDGHRDAYIAGHGRAGAAEVASVPGTAGFAFDSSFAAPTTTDIGIGGWESTAGAAGVVICSKRNTLLSWEEELRALWGAGTGK</sequence>
<reference evidence="1 2" key="1">
    <citation type="submission" date="2016-02" db="EMBL/GenBank/DDBJ databases">
        <title>Genome analysis of coral dinoflagellate symbionts highlights evolutionary adaptations to a symbiotic lifestyle.</title>
        <authorList>
            <person name="Aranda M."/>
            <person name="Li Y."/>
            <person name="Liew Y.J."/>
            <person name="Baumgarten S."/>
            <person name="Simakov O."/>
            <person name="Wilson M."/>
            <person name="Piel J."/>
            <person name="Ashoor H."/>
            <person name="Bougouffa S."/>
            <person name="Bajic V.B."/>
            <person name="Ryu T."/>
            <person name="Ravasi T."/>
            <person name="Bayer T."/>
            <person name="Micklem G."/>
            <person name="Kim H."/>
            <person name="Bhak J."/>
            <person name="Lajeunesse T.C."/>
            <person name="Voolstra C.R."/>
        </authorList>
    </citation>
    <scope>NUCLEOTIDE SEQUENCE [LARGE SCALE GENOMIC DNA]</scope>
    <source>
        <strain evidence="1 2">CCMP2467</strain>
    </source>
</reference>
<dbReference type="OrthoDB" id="10293758at2759"/>
<proteinExistence type="predicted"/>
<accession>A0A1Q9BVV7</accession>
<gene>
    <name evidence="1" type="ORF">AK812_SmicGene45562</name>
</gene>
<comment type="caution">
    <text evidence="1">The sequence shown here is derived from an EMBL/GenBank/DDBJ whole genome shotgun (WGS) entry which is preliminary data.</text>
</comment>
<dbReference type="AlphaFoldDB" id="A0A1Q9BVV7"/>